<dbReference type="CDD" id="cd00082">
    <property type="entry name" value="HisKA"/>
    <property type="match status" value="1"/>
</dbReference>
<proteinExistence type="predicted"/>
<gene>
    <name evidence="13" type="ORF">Q2362_04770</name>
</gene>
<sequence>MKYTLRVRITLIFVVGFFLVSLLFYAFERLQNEQYTDKIRTNQLNAINWLVSLYNKASLPENWDEYFKNFDLAYVRDIELRNNLLSEAKSISSNETPLGIAEMIEYEGEPFLKLKNQGVVILLRSTQQSPKNTLLLAYALSVALIGGFCISFYGSLSPLRRLRADIKRFANGELDAMCNISVPKGEDEIEQVAYEFNKATCKIKDLLISRQLFLRTIMHELKTPIGKGRIMAEMLSETNQKERLISVFERLNMLINEFGKIEQLISKSYTLNLSDYRFSLVLEQVRDLLMLDDFSKHVFIKGEADPLLKVDFQLFSLAIKNLLDNAIKYSAEHKAILEIYDDMLCIKNPGKELEYPIEHYMQAFVRGKGQKTSGMGLGLYIIDSICAMHKYSLKYKYIDGFHCFYVIFHEHK</sequence>
<comment type="caution">
    <text evidence="13">The sequence shown here is derived from an EMBL/GenBank/DDBJ whole genome shotgun (WGS) entry which is preliminary data.</text>
</comment>
<evidence type="ECO:0000256" key="1">
    <source>
        <dbReference type="ARBA" id="ARBA00000085"/>
    </source>
</evidence>
<keyword evidence="5" id="KW-0808">Transferase</keyword>
<dbReference type="Gene3D" id="3.30.565.10">
    <property type="entry name" value="Histidine kinase-like ATPase, C-terminal domain"/>
    <property type="match status" value="1"/>
</dbReference>
<dbReference type="InterPro" id="IPR036890">
    <property type="entry name" value="HATPase_C_sf"/>
</dbReference>
<evidence type="ECO:0000256" key="8">
    <source>
        <dbReference type="ARBA" id="ARBA00022989"/>
    </source>
</evidence>
<dbReference type="PROSITE" id="PS50109">
    <property type="entry name" value="HIS_KIN"/>
    <property type="match status" value="1"/>
</dbReference>
<feature type="transmembrane region" description="Helical" evidence="10">
    <location>
        <begin position="7"/>
        <end position="27"/>
    </location>
</feature>
<dbReference type="InterPro" id="IPR003660">
    <property type="entry name" value="HAMP_dom"/>
</dbReference>
<dbReference type="EC" id="2.7.13.3" evidence="3"/>
<dbReference type="RefSeq" id="WP_302244289.1">
    <property type="nucleotide sequence ID" value="NZ_JAULJQ010000005.1"/>
</dbReference>
<dbReference type="InterPro" id="IPR003661">
    <property type="entry name" value="HisK_dim/P_dom"/>
</dbReference>
<protein>
    <recommendedName>
        <fullName evidence="3">histidine kinase</fullName>
        <ecNumber evidence="3">2.7.13.3</ecNumber>
    </recommendedName>
</protein>
<evidence type="ECO:0000256" key="5">
    <source>
        <dbReference type="ARBA" id="ARBA00022679"/>
    </source>
</evidence>
<dbReference type="InterPro" id="IPR050398">
    <property type="entry name" value="HssS/ArlS-like"/>
</dbReference>
<dbReference type="SUPFAM" id="SSF47384">
    <property type="entry name" value="Homodimeric domain of signal transducing histidine kinase"/>
    <property type="match status" value="1"/>
</dbReference>
<evidence type="ECO:0000259" key="11">
    <source>
        <dbReference type="PROSITE" id="PS50109"/>
    </source>
</evidence>
<dbReference type="Gene3D" id="1.10.287.130">
    <property type="match status" value="1"/>
</dbReference>
<dbReference type="CDD" id="cd06225">
    <property type="entry name" value="HAMP"/>
    <property type="match status" value="1"/>
</dbReference>
<dbReference type="GO" id="GO:0016301">
    <property type="term" value="F:kinase activity"/>
    <property type="evidence" value="ECO:0007669"/>
    <property type="project" value="UniProtKB-KW"/>
</dbReference>
<evidence type="ECO:0000256" key="7">
    <source>
        <dbReference type="ARBA" id="ARBA00022777"/>
    </source>
</evidence>
<dbReference type="SMART" id="SM00387">
    <property type="entry name" value="HATPase_c"/>
    <property type="match status" value="1"/>
</dbReference>
<dbReference type="Proteomes" id="UP001171111">
    <property type="component" value="Unassembled WGS sequence"/>
</dbReference>
<name>A0ABT8T6T4_9BACT</name>
<dbReference type="PROSITE" id="PS50885">
    <property type="entry name" value="HAMP"/>
    <property type="match status" value="1"/>
</dbReference>
<evidence type="ECO:0000256" key="6">
    <source>
        <dbReference type="ARBA" id="ARBA00022692"/>
    </source>
</evidence>
<keyword evidence="8 10" id="KW-1133">Transmembrane helix</keyword>
<dbReference type="PANTHER" id="PTHR45528">
    <property type="entry name" value="SENSOR HISTIDINE KINASE CPXA"/>
    <property type="match status" value="1"/>
</dbReference>
<dbReference type="EMBL" id="JAULJQ010000005">
    <property type="protein sequence ID" value="MDO2409411.1"/>
    <property type="molecule type" value="Genomic_DNA"/>
</dbReference>
<comment type="catalytic activity">
    <reaction evidence="1">
        <text>ATP + protein L-histidine = ADP + protein N-phospho-L-histidine.</text>
        <dbReference type="EC" id="2.7.13.3"/>
    </reaction>
</comment>
<keyword evidence="9 10" id="KW-0472">Membrane</keyword>
<dbReference type="InterPro" id="IPR047994">
    <property type="entry name" value="ArsS-like"/>
</dbReference>
<feature type="domain" description="HAMP" evidence="12">
    <location>
        <begin position="153"/>
        <end position="208"/>
    </location>
</feature>
<reference evidence="13 14" key="1">
    <citation type="submission" date="2023-06" db="EMBL/GenBank/DDBJ databases">
        <title>Campylobacter magnum sp. nov., isolated from cecal contents of domestic pigs (Sus scrofa domesticus).</title>
        <authorList>
            <person name="Papic B."/>
            <person name="Gruntar I."/>
        </authorList>
    </citation>
    <scope>NUCLEOTIDE SEQUENCE [LARGE SCALE GENOMIC DNA]</scope>
    <source>
        <strain evidence="14">34484-21</strain>
    </source>
</reference>
<dbReference type="Pfam" id="PF02518">
    <property type="entry name" value="HATPase_c"/>
    <property type="match status" value="1"/>
</dbReference>
<accession>A0ABT8T6T4</accession>
<feature type="transmembrane region" description="Helical" evidence="10">
    <location>
        <begin position="135"/>
        <end position="156"/>
    </location>
</feature>
<feature type="domain" description="Histidine kinase" evidence="11">
    <location>
        <begin position="216"/>
        <end position="400"/>
    </location>
</feature>
<keyword evidence="7 13" id="KW-0418">Kinase</keyword>
<dbReference type="InterPro" id="IPR005467">
    <property type="entry name" value="His_kinase_dom"/>
</dbReference>
<keyword evidence="6 10" id="KW-0812">Transmembrane</keyword>
<dbReference type="NCBIfam" id="NF038389">
    <property type="entry name" value="ArsS_fam_HK"/>
    <property type="match status" value="1"/>
</dbReference>
<dbReference type="PANTHER" id="PTHR45528:SF12">
    <property type="entry name" value="SENSOR HISTIDINE KINASE ARSS"/>
    <property type="match status" value="1"/>
</dbReference>
<evidence type="ECO:0000256" key="2">
    <source>
        <dbReference type="ARBA" id="ARBA00004141"/>
    </source>
</evidence>
<organism evidence="13 14">
    <name type="scientific">Campylobacter magnus</name>
    <dbReference type="NCBI Taxonomy" id="3026462"/>
    <lineage>
        <taxon>Bacteria</taxon>
        <taxon>Pseudomonadati</taxon>
        <taxon>Campylobacterota</taxon>
        <taxon>Epsilonproteobacteria</taxon>
        <taxon>Campylobacterales</taxon>
        <taxon>Campylobacteraceae</taxon>
        <taxon>Campylobacter</taxon>
    </lineage>
</organism>
<comment type="subcellular location">
    <subcellularLocation>
        <location evidence="2">Membrane</location>
        <topology evidence="2">Multi-pass membrane protein</topology>
    </subcellularLocation>
</comment>
<evidence type="ECO:0000256" key="4">
    <source>
        <dbReference type="ARBA" id="ARBA00022553"/>
    </source>
</evidence>
<keyword evidence="14" id="KW-1185">Reference proteome</keyword>
<dbReference type="SUPFAM" id="SSF55874">
    <property type="entry name" value="ATPase domain of HSP90 chaperone/DNA topoisomerase II/histidine kinase"/>
    <property type="match status" value="1"/>
</dbReference>
<dbReference type="InterPro" id="IPR036097">
    <property type="entry name" value="HisK_dim/P_sf"/>
</dbReference>
<evidence type="ECO:0000313" key="13">
    <source>
        <dbReference type="EMBL" id="MDO2409411.1"/>
    </source>
</evidence>
<keyword evidence="4" id="KW-0597">Phosphoprotein</keyword>
<evidence type="ECO:0000256" key="9">
    <source>
        <dbReference type="ARBA" id="ARBA00023136"/>
    </source>
</evidence>
<evidence type="ECO:0000313" key="14">
    <source>
        <dbReference type="Proteomes" id="UP001171111"/>
    </source>
</evidence>
<evidence type="ECO:0000256" key="10">
    <source>
        <dbReference type="SAM" id="Phobius"/>
    </source>
</evidence>
<evidence type="ECO:0000256" key="3">
    <source>
        <dbReference type="ARBA" id="ARBA00012438"/>
    </source>
</evidence>
<evidence type="ECO:0000259" key="12">
    <source>
        <dbReference type="PROSITE" id="PS50885"/>
    </source>
</evidence>
<dbReference type="InterPro" id="IPR003594">
    <property type="entry name" value="HATPase_dom"/>
</dbReference>